<reference evidence="1 2" key="1">
    <citation type="journal article" date="2016" name="Microbiol. Immunol.">
        <title>Complete genome sequence of Streptococcus troglodytae TKU31 isolated from the oral cavity of a chimpanzee (Pan troglodytes).</title>
        <authorList>
            <person name="Okamoto M."/>
            <person name="Naito M."/>
            <person name="Miyanohara M."/>
            <person name="Imai S."/>
            <person name="Nomura Y."/>
            <person name="Saito W."/>
            <person name="Momoi Y."/>
            <person name="Takada K."/>
            <person name="Miyabe-Nishiwaki T."/>
            <person name="Tomonaga M."/>
            <person name="Hanada N."/>
        </authorList>
    </citation>
    <scope>NUCLEOTIDE SEQUENCE [LARGE SCALE GENOMIC DNA]</scope>
    <source>
        <strain evidence="2">TKU 31</strain>
    </source>
</reference>
<sequence length="110" mass="12920">MVYFVSEIFKNGPVDRFGLRGDPVFWDYLEKHFQKVAMPYSERKLEEDIRTIYQDLTGKELRMGEMALVNDFMSKSGGMSSGWLSDDFWLKSAIPLLKKRLEKWNESLSI</sequence>
<evidence type="ECO:0000313" key="2">
    <source>
        <dbReference type="Proteomes" id="UP000217758"/>
    </source>
</evidence>
<protein>
    <submittedName>
        <fullName evidence="1">Uncharacterized protein</fullName>
    </submittedName>
</protein>
<dbReference type="Proteomes" id="UP000217758">
    <property type="component" value="Chromosome"/>
</dbReference>
<gene>
    <name evidence="1" type="ORF">SRT_06070</name>
</gene>
<name>A0A1L7LIB4_9STRE</name>
<organism evidence="1 2">
    <name type="scientific">Streptococcus troglodytae</name>
    <dbReference type="NCBI Taxonomy" id="1111760"/>
    <lineage>
        <taxon>Bacteria</taxon>
        <taxon>Bacillati</taxon>
        <taxon>Bacillota</taxon>
        <taxon>Bacilli</taxon>
        <taxon>Lactobacillales</taxon>
        <taxon>Streptococcaceae</taxon>
        <taxon>Streptococcus</taxon>
    </lineage>
</organism>
<dbReference type="EMBL" id="AP014612">
    <property type="protein sequence ID" value="BAQ23868.1"/>
    <property type="molecule type" value="Genomic_DNA"/>
</dbReference>
<dbReference type="RefSeq" id="WP_128833009.1">
    <property type="nucleotide sequence ID" value="NZ_AP014612.1"/>
</dbReference>
<proteinExistence type="predicted"/>
<evidence type="ECO:0000313" key="1">
    <source>
        <dbReference type="EMBL" id="BAQ23868.1"/>
    </source>
</evidence>
<accession>A0A1L7LIB4</accession>
<dbReference type="KEGG" id="strg:SRT_06070"/>
<dbReference type="AlphaFoldDB" id="A0A1L7LIB4"/>
<keyword evidence="2" id="KW-1185">Reference proteome</keyword>